<evidence type="ECO:0000313" key="1">
    <source>
        <dbReference type="EMBL" id="PJF43445.1"/>
    </source>
</evidence>
<dbReference type="Proteomes" id="UP000228947">
    <property type="component" value="Unassembled WGS sequence"/>
</dbReference>
<dbReference type="AlphaFoldDB" id="A0A2M8Q0X8"/>
<evidence type="ECO:0000313" key="2">
    <source>
        <dbReference type="Proteomes" id="UP000228947"/>
    </source>
</evidence>
<organism evidence="1 2">
    <name type="scientific">Candidatus Thermofonsia Clade 1 bacterium</name>
    <dbReference type="NCBI Taxonomy" id="2364210"/>
    <lineage>
        <taxon>Bacteria</taxon>
        <taxon>Bacillati</taxon>
        <taxon>Chloroflexota</taxon>
        <taxon>Candidatus Thermofontia</taxon>
        <taxon>Candidatus Thermofonsia Clade 1</taxon>
    </lineage>
</organism>
<dbReference type="EMBL" id="PGTL01000001">
    <property type="protein sequence ID" value="PJF43445.1"/>
    <property type="molecule type" value="Genomic_DNA"/>
</dbReference>
<proteinExistence type="predicted"/>
<name>A0A2M8Q0X8_9CHLR</name>
<accession>A0A2M8Q0X8</accession>
<protein>
    <submittedName>
        <fullName evidence="1">Uncharacterized protein</fullName>
    </submittedName>
</protein>
<comment type="caution">
    <text evidence="1">The sequence shown here is derived from an EMBL/GenBank/DDBJ whole genome shotgun (WGS) entry which is preliminary data.</text>
</comment>
<gene>
    <name evidence="1" type="ORF">CUN50_00550</name>
</gene>
<reference evidence="1 2" key="1">
    <citation type="submission" date="2017-11" db="EMBL/GenBank/DDBJ databases">
        <title>Evolution of Phototrophy in the Chloroflexi Phylum Driven by Horizontal Gene Transfer.</title>
        <authorList>
            <person name="Ward L.M."/>
            <person name="Hemp J."/>
            <person name="Shih P.M."/>
            <person name="Mcglynn S.E."/>
            <person name="Fischer W."/>
        </authorList>
    </citation>
    <scope>NUCLEOTIDE SEQUENCE [LARGE SCALE GENOMIC DNA]</scope>
    <source>
        <strain evidence="1">CP1_1M</strain>
    </source>
</reference>
<sequence length="556" mass="63846">MFQETLSNYTKWNRALWDFLSAGLPLGARLYLSIDDNALRHIGQSENAVSDFEETIRLHCVFNSTVALRHLRHTNTQTGDVPLYLAFLCAMALAAHRMGDDDAHPNDFFLHFNKILGISAEGRPNGLENGAEEELWLAWERWLLQKGYLPTATKEKRYIDYAISQALIRQADRDSLWRYFNSMPSRNPLSEDEVILRLKSEAQRDSLRLTKHLKNLLRQEDERYESVLESIRELYETWLYTEPSERRNVSQTVVRSTLSAGLYRHSDFFSGEVRYLLFPRQPRHAKLTNAVVVRQGEQPLLEERSGWFEPLWNAPVTAQELNEGASYPIKQGGNYRRLNLPKRDFWLLTQDEEGTSVFATWYKRPELGTRIILLCQTRLESLLSDFANEDVLRYQKRALAHLDGWAEYEIRLTSDVAAWNQVWHQIRREEAQALAQALRPRQNLTLTLSGGLADPQSGSWLIGALPAVTIYALKPRAQFCIKQLGRENDVEIHTASLETGKAHPLPKLSEGTYELVASCDSLSARRILRVSSWDALQPARTCDTASAELPWSWAYG</sequence>